<dbReference type="InterPro" id="IPR029033">
    <property type="entry name" value="His_PPase_superfam"/>
</dbReference>
<dbReference type="CDD" id="cd07067">
    <property type="entry name" value="HP_PGM_like"/>
    <property type="match status" value="1"/>
</dbReference>
<dbReference type="PANTHER" id="PTHR47623">
    <property type="entry name" value="OS09G0287300 PROTEIN"/>
    <property type="match status" value="1"/>
</dbReference>
<dbReference type="Pfam" id="PF00300">
    <property type="entry name" value="His_Phos_1"/>
    <property type="match status" value="1"/>
</dbReference>
<dbReference type="SUPFAM" id="SSF53254">
    <property type="entry name" value="Phosphoglycerate mutase-like"/>
    <property type="match status" value="1"/>
</dbReference>
<dbReference type="Gene3D" id="3.40.50.1240">
    <property type="entry name" value="Phosphoglycerate mutase-like"/>
    <property type="match status" value="1"/>
</dbReference>
<proteinExistence type="predicted"/>
<evidence type="ECO:0000313" key="3">
    <source>
        <dbReference type="Proteomes" id="UP000337909"/>
    </source>
</evidence>
<reference evidence="2 3" key="1">
    <citation type="submission" date="2019-09" db="EMBL/GenBank/DDBJ databases">
        <authorList>
            <person name="Chandra G."/>
            <person name="Truman W A."/>
        </authorList>
    </citation>
    <scope>NUCLEOTIDE SEQUENCE [LARGE SCALE GENOMIC DNA]</scope>
    <source>
        <strain evidence="2">PS691</strain>
    </source>
</reference>
<accession>A0A5E7CYH6</accession>
<dbReference type="SMART" id="SM00855">
    <property type="entry name" value="PGAM"/>
    <property type="match status" value="1"/>
</dbReference>
<dbReference type="EMBL" id="CABVHQ010000032">
    <property type="protein sequence ID" value="VVO10093.1"/>
    <property type="molecule type" value="Genomic_DNA"/>
</dbReference>
<feature type="binding site" evidence="1">
    <location>
        <position position="56"/>
    </location>
    <ligand>
        <name>substrate</name>
    </ligand>
</feature>
<gene>
    <name evidence="2" type="ORF">PS691_03329</name>
</gene>
<protein>
    <recommendedName>
        <fullName evidence="4">Histidine phosphatase family protein</fullName>
    </recommendedName>
</protein>
<evidence type="ECO:0000313" key="2">
    <source>
        <dbReference type="EMBL" id="VVO10093.1"/>
    </source>
</evidence>
<dbReference type="PANTHER" id="PTHR47623:SF1">
    <property type="entry name" value="OS09G0287300 PROTEIN"/>
    <property type="match status" value="1"/>
</dbReference>
<organism evidence="2 3">
    <name type="scientific">Pseudomonas fluorescens</name>
    <dbReference type="NCBI Taxonomy" id="294"/>
    <lineage>
        <taxon>Bacteria</taxon>
        <taxon>Pseudomonadati</taxon>
        <taxon>Pseudomonadota</taxon>
        <taxon>Gammaproteobacteria</taxon>
        <taxon>Pseudomonadales</taxon>
        <taxon>Pseudomonadaceae</taxon>
        <taxon>Pseudomonas</taxon>
    </lineage>
</organism>
<dbReference type="InterPro" id="IPR013078">
    <property type="entry name" value="His_Pase_superF_clade-1"/>
</dbReference>
<dbReference type="AlphaFoldDB" id="A0A5E7CYH6"/>
<sequence>MLFLIRHAKSSWDDAAQPDKDRPLNDRGRRDAPKIGERLAKRDLKPDLILSSPAVRALETAKIIARKLDYRRKDIVVDDRLYAVEANDLLEVIRTLGNRLKSVMIFGHNPALVELAQRLSSKITDMPTCAVAEFRFDAKSWSEIGELEPAQVALDYPKKP</sequence>
<evidence type="ECO:0000256" key="1">
    <source>
        <dbReference type="PIRSR" id="PIRSR613078-2"/>
    </source>
</evidence>
<name>A0A5E7CYH6_PSEFL</name>
<evidence type="ECO:0008006" key="4">
    <source>
        <dbReference type="Google" id="ProtNLM"/>
    </source>
</evidence>
<dbReference type="Proteomes" id="UP000337909">
    <property type="component" value="Unassembled WGS sequence"/>
</dbReference>